<feature type="region of interest" description="Disordered" evidence="8">
    <location>
        <begin position="312"/>
        <end position="346"/>
    </location>
</feature>
<reference evidence="11" key="2">
    <citation type="submission" date="2020-04" db="EMBL/GenBank/DDBJ databases">
        <authorList>
            <consortium name="NCBI Genome Project"/>
        </authorList>
    </citation>
    <scope>NUCLEOTIDE SEQUENCE</scope>
    <source>
        <strain evidence="11">CBS 781.70</strain>
    </source>
</reference>
<evidence type="ECO:0000256" key="1">
    <source>
        <dbReference type="ARBA" id="ARBA00004123"/>
    </source>
</evidence>
<keyword evidence="10" id="KW-1185">Reference proteome</keyword>
<reference evidence="11" key="3">
    <citation type="submission" date="2025-04" db="UniProtKB">
        <authorList>
            <consortium name="RefSeq"/>
        </authorList>
    </citation>
    <scope>IDENTIFICATION</scope>
    <source>
        <strain evidence="11">CBS 781.70</strain>
    </source>
</reference>
<feature type="compositionally biased region" description="Pro residues" evidence="8">
    <location>
        <begin position="319"/>
        <end position="337"/>
    </location>
</feature>
<feature type="region of interest" description="Disordered" evidence="8">
    <location>
        <begin position="688"/>
        <end position="710"/>
    </location>
</feature>
<dbReference type="GO" id="GO:0006310">
    <property type="term" value="P:DNA recombination"/>
    <property type="evidence" value="ECO:0007669"/>
    <property type="project" value="UniProtKB-KW"/>
</dbReference>
<protein>
    <recommendedName>
        <fullName evidence="7">Structure-specific endonuclease subunit SLX4</fullName>
    </recommendedName>
</protein>
<evidence type="ECO:0000256" key="6">
    <source>
        <dbReference type="ARBA" id="ARBA00023242"/>
    </source>
</evidence>
<name>A0A6G1GE22_9PEZI</name>
<feature type="compositionally biased region" description="Basic residues" evidence="8">
    <location>
        <begin position="193"/>
        <end position="206"/>
    </location>
</feature>
<feature type="compositionally biased region" description="Basic residues" evidence="8">
    <location>
        <begin position="102"/>
        <end position="117"/>
    </location>
</feature>
<dbReference type="GeneID" id="54421533"/>
<dbReference type="GO" id="GO:0033557">
    <property type="term" value="C:Slx1-Slx4 complex"/>
    <property type="evidence" value="ECO:0007669"/>
    <property type="project" value="InterPro"/>
</dbReference>
<feature type="region of interest" description="Disordered" evidence="8">
    <location>
        <begin position="377"/>
        <end position="434"/>
    </location>
</feature>
<comment type="similarity">
    <text evidence="2">Belongs to the SLX4 family.</text>
</comment>
<feature type="region of interest" description="Disordered" evidence="8">
    <location>
        <begin position="468"/>
        <end position="671"/>
    </location>
</feature>
<evidence type="ECO:0000256" key="2">
    <source>
        <dbReference type="ARBA" id="ARBA00006661"/>
    </source>
</evidence>
<dbReference type="Pfam" id="PF09494">
    <property type="entry name" value="Slx4"/>
    <property type="match status" value="1"/>
</dbReference>
<gene>
    <name evidence="9 11" type="ORF">P152DRAFT_470319</name>
</gene>
<feature type="region of interest" description="Disordered" evidence="8">
    <location>
        <begin position="1"/>
        <end position="37"/>
    </location>
</feature>
<keyword evidence="4" id="KW-0233">DNA recombination</keyword>
<reference evidence="9 11" key="1">
    <citation type="submission" date="2020-01" db="EMBL/GenBank/DDBJ databases">
        <authorList>
            <consortium name="DOE Joint Genome Institute"/>
            <person name="Haridas S."/>
            <person name="Albert R."/>
            <person name="Binder M."/>
            <person name="Bloem J."/>
            <person name="Labutti K."/>
            <person name="Salamov A."/>
            <person name="Andreopoulos B."/>
            <person name="Baker S.E."/>
            <person name="Barry K."/>
            <person name="Bills G."/>
            <person name="Bluhm B.H."/>
            <person name="Cannon C."/>
            <person name="Castanera R."/>
            <person name="Culley D.E."/>
            <person name="Daum C."/>
            <person name="Ezra D."/>
            <person name="Gonzalez J.B."/>
            <person name="Henrissat B."/>
            <person name="Kuo A."/>
            <person name="Liang C."/>
            <person name="Lipzen A."/>
            <person name="Lutzoni F."/>
            <person name="Magnuson J."/>
            <person name="Mondo S."/>
            <person name="Nolan M."/>
            <person name="Ohm R."/>
            <person name="Pangilinan J."/>
            <person name="Park H.-J."/>
            <person name="Ramirez L."/>
            <person name="Alfaro M."/>
            <person name="Sun H."/>
            <person name="Tritt A."/>
            <person name="Yoshinaga Y."/>
            <person name="Zwiers L.-H."/>
            <person name="Turgeon B.G."/>
            <person name="Goodwin S.B."/>
            <person name="Spatafora J.W."/>
            <person name="Crous P.W."/>
            <person name="Grigoriev I.V."/>
        </authorList>
    </citation>
    <scope>NUCLEOTIDE SEQUENCE</scope>
    <source>
        <strain evidence="9 11">CBS 781.70</strain>
    </source>
</reference>
<proteinExistence type="inferred from homology"/>
<sequence length="868" mass="96231">MSAFDLVILSSSPRDPTDSRKANRPKYGEPSSDDLPSLFEVIHQTKPKKTPLRSGSQAAQIPDDAITGFTSVAKLVKDGVYTLKPKEVDVWEVPSDTENTNTKRKPDRSQKRTKKQNLKVQEANPNGEYHPRPKRVPKRKSDECNDSVLKGVELSLGTELDKTATPLGTIEDHDPLERPDLPPRDANDNKMKPSSRPRKERRRKSSRERSEYFSPAAIQAHSRRTSPENINTADLSRAVSRKSNWTPPKHSELQGDVDRDILSGSVSPRPATDISSFLDRFAYAEADATVLSKSDVGGEALTKRRRIELVQPLNTPVSESPPAPVPVPIPEPKPPQVAPAKKKKGVRTITEIATAHYRLEPEQPPIEQAAMQSICNVLQAGQNPEPKPPSKATKRKKTGKLPKTNATITSKRKKNTEPKKKATKVAKPKLVSPKTVAERLHQQNILFGTASQLAADESPTFTRQIIQAMRESERDAPPVRRTSPPKSRFRRSVSGPSRNLWAAGARENEYDADMSLEEEPVSTKVSGFPSWSESLGLSGPRRGSSEADLKQNTQTSLPKSGEDEWVDIDRLMRDEPQTTSMDSKTDTSLRESLAGAGSSNIGLKSSAITISSDGTTPPRSSISSEGPFAFPSRHSSVRPTYPRPDAHLSQARLLSTSPAKKGRGRLNNTTEATIVNDEDVFLPIEDICDSEEGSTPSPPRRNPPPKKGAELQLVSGSAAGRQTGYLQPADVEAVGEFVLTTTEGTDAAFLKWVDHLRATLFPEITRRVKASTAPERDTEDDPRPFSWHERIMMYEPIIIEDLADWLRDEGLAKAEMPAEAQTGPYGSQRQAAKLKEVKLKAWMVQKWCEERSVCCIWREKQRWNRKQL</sequence>
<dbReference type="GO" id="GO:0006281">
    <property type="term" value="P:DNA repair"/>
    <property type="evidence" value="ECO:0007669"/>
    <property type="project" value="UniProtKB-KW"/>
</dbReference>
<evidence type="ECO:0000256" key="3">
    <source>
        <dbReference type="ARBA" id="ARBA00022763"/>
    </source>
</evidence>
<feature type="compositionally biased region" description="Pro residues" evidence="8">
    <location>
        <begin position="696"/>
        <end position="706"/>
    </location>
</feature>
<evidence type="ECO:0000313" key="10">
    <source>
        <dbReference type="Proteomes" id="UP000504638"/>
    </source>
</evidence>
<dbReference type="RefSeq" id="XP_033537913.1">
    <property type="nucleotide sequence ID" value="XM_033680963.1"/>
</dbReference>
<evidence type="ECO:0000256" key="8">
    <source>
        <dbReference type="SAM" id="MobiDB-lite"/>
    </source>
</evidence>
<organism evidence="9">
    <name type="scientific">Eremomyces bilateralis CBS 781.70</name>
    <dbReference type="NCBI Taxonomy" id="1392243"/>
    <lineage>
        <taxon>Eukaryota</taxon>
        <taxon>Fungi</taxon>
        <taxon>Dikarya</taxon>
        <taxon>Ascomycota</taxon>
        <taxon>Pezizomycotina</taxon>
        <taxon>Dothideomycetes</taxon>
        <taxon>Dothideomycetes incertae sedis</taxon>
        <taxon>Eremomycetales</taxon>
        <taxon>Eremomycetaceae</taxon>
        <taxon>Eremomyces</taxon>
    </lineage>
</organism>
<dbReference type="OrthoDB" id="5349119at2759"/>
<feature type="compositionally biased region" description="Basic and acidic residues" evidence="8">
    <location>
        <begin position="567"/>
        <end position="576"/>
    </location>
</feature>
<keyword evidence="6" id="KW-0539">Nucleus</keyword>
<evidence type="ECO:0000256" key="7">
    <source>
        <dbReference type="ARBA" id="ARBA00029496"/>
    </source>
</evidence>
<evidence type="ECO:0000313" key="11">
    <source>
        <dbReference type="RefSeq" id="XP_033537913.1"/>
    </source>
</evidence>
<evidence type="ECO:0000313" key="9">
    <source>
        <dbReference type="EMBL" id="KAF1816282.1"/>
    </source>
</evidence>
<feature type="compositionally biased region" description="Polar residues" evidence="8">
    <location>
        <begin position="597"/>
        <end position="624"/>
    </location>
</feature>
<feature type="compositionally biased region" description="Low complexity" evidence="8">
    <location>
        <begin position="532"/>
        <end position="542"/>
    </location>
</feature>
<dbReference type="Proteomes" id="UP000504638">
    <property type="component" value="Unplaced"/>
</dbReference>
<feature type="compositionally biased region" description="Acidic residues" evidence="8">
    <location>
        <begin position="510"/>
        <end position="520"/>
    </location>
</feature>
<dbReference type="AlphaFoldDB" id="A0A6G1GE22"/>
<feature type="compositionally biased region" description="Basic and acidic residues" evidence="8">
    <location>
        <begin position="249"/>
        <end position="261"/>
    </location>
</feature>
<comment type="subcellular location">
    <subcellularLocation>
        <location evidence="1">Nucleus</location>
    </subcellularLocation>
</comment>
<feature type="compositionally biased region" description="Basic and acidic residues" evidence="8">
    <location>
        <begin position="170"/>
        <end position="191"/>
    </location>
</feature>
<evidence type="ECO:0000256" key="5">
    <source>
        <dbReference type="ARBA" id="ARBA00023204"/>
    </source>
</evidence>
<dbReference type="GO" id="GO:0006260">
    <property type="term" value="P:DNA replication"/>
    <property type="evidence" value="ECO:0007669"/>
    <property type="project" value="InterPro"/>
</dbReference>
<feature type="region of interest" description="Disordered" evidence="8">
    <location>
        <begin position="89"/>
        <end position="270"/>
    </location>
</feature>
<dbReference type="InterPro" id="IPR018574">
    <property type="entry name" value="Structure-sp_endonuc_su_Slx4"/>
</dbReference>
<keyword evidence="5" id="KW-0234">DNA repair</keyword>
<keyword evidence="3" id="KW-0227">DNA damage</keyword>
<evidence type="ECO:0000256" key="4">
    <source>
        <dbReference type="ARBA" id="ARBA00023172"/>
    </source>
</evidence>
<dbReference type="EMBL" id="ML975150">
    <property type="protein sequence ID" value="KAF1816282.1"/>
    <property type="molecule type" value="Genomic_DNA"/>
</dbReference>
<accession>A0A6G1GE22</accession>